<name>A0AAW1RTC2_9CHLO</name>
<dbReference type="GO" id="GO:0003755">
    <property type="term" value="F:peptidyl-prolyl cis-trans isomerase activity"/>
    <property type="evidence" value="ECO:0007669"/>
    <property type="project" value="UniProtKB-KW"/>
</dbReference>
<dbReference type="AlphaFoldDB" id="A0AAW1RTC2"/>
<gene>
    <name evidence="7" type="ORF">WJX81_002097</name>
</gene>
<comment type="caution">
    <text evidence="7">The sequence shown here is derived from an EMBL/GenBank/DDBJ whole genome shotgun (WGS) entry which is preliminary data.</text>
</comment>
<keyword evidence="8" id="KW-1185">Reference proteome</keyword>
<dbReference type="EC" id="5.2.1.8" evidence="2 5"/>
<dbReference type="PROSITE" id="PS50059">
    <property type="entry name" value="FKBP_PPIASE"/>
    <property type="match status" value="1"/>
</dbReference>
<dbReference type="PANTHER" id="PTHR43811">
    <property type="entry name" value="FKBP-TYPE PEPTIDYL-PROLYL CIS-TRANS ISOMERASE FKPA"/>
    <property type="match status" value="1"/>
</dbReference>
<dbReference type="EMBL" id="JALJOU010000024">
    <property type="protein sequence ID" value="KAK9836950.1"/>
    <property type="molecule type" value="Genomic_DNA"/>
</dbReference>
<keyword evidence="4 5" id="KW-0413">Isomerase</keyword>
<dbReference type="SUPFAM" id="SSF54534">
    <property type="entry name" value="FKBP-like"/>
    <property type="match status" value="1"/>
</dbReference>
<evidence type="ECO:0000256" key="1">
    <source>
        <dbReference type="ARBA" id="ARBA00000971"/>
    </source>
</evidence>
<protein>
    <recommendedName>
        <fullName evidence="2 5">peptidylprolyl isomerase</fullName>
        <ecNumber evidence="2 5">5.2.1.8</ecNumber>
    </recommendedName>
</protein>
<dbReference type="Gene3D" id="3.10.50.40">
    <property type="match status" value="1"/>
</dbReference>
<evidence type="ECO:0000256" key="2">
    <source>
        <dbReference type="ARBA" id="ARBA00013194"/>
    </source>
</evidence>
<feature type="domain" description="PPIase FKBP-type" evidence="6">
    <location>
        <begin position="120"/>
        <end position="212"/>
    </location>
</feature>
<comment type="catalytic activity">
    <reaction evidence="1 5">
        <text>[protein]-peptidylproline (omega=180) = [protein]-peptidylproline (omega=0)</text>
        <dbReference type="Rhea" id="RHEA:16237"/>
        <dbReference type="Rhea" id="RHEA-COMP:10747"/>
        <dbReference type="Rhea" id="RHEA-COMP:10748"/>
        <dbReference type="ChEBI" id="CHEBI:83833"/>
        <dbReference type="ChEBI" id="CHEBI:83834"/>
        <dbReference type="EC" id="5.2.1.8"/>
    </reaction>
</comment>
<dbReference type="InterPro" id="IPR046357">
    <property type="entry name" value="PPIase_dom_sf"/>
</dbReference>
<dbReference type="PANTHER" id="PTHR43811:SF17">
    <property type="entry name" value="PEPTIDYL-PROLYL CIS-TRANS ISOMERASE FKBP16-3, CHLOROPLASTIC"/>
    <property type="match status" value="1"/>
</dbReference>
<evidence type="ECO:0000256" key="5">
    <source>
        <dbReference type="PROSITE-ProRule" id="PRU00277"/>
    </source>
</evidence>
<dbReference type="Proteomes" id="UP001445335">
    <property type="component" value="Unassembled WGS sequence"/>
</dbReference>
<proteinExistence type="predicted"/>
<evidence type="ECO:0000259" key="6">
    <source>
        <dbReference type="PROSITE" id="PS50059"/>
    </source>
</evidence>
<organism evidence="7 8">
    <name type="scientific">Elliptochloris bilobata</name>
    <dbReference type="NCBI Taxonomy" id="381761"/>
    <lineage>
        <taxon>Eukaryota</taxon>
        <taxon>Viridiplantae</taxon>
        <taxon>Chlorophyta</taxon>
        <taxon>core chlorophytes</taxon>
        <taxon>Trebouxiophyceae</taxon>
        <taxon>Trebouxiophyceae incertae sedis</taxon>
        <taxon>Elliptochloris clade</taxon>
        <taxon>Elliptochloris</taxon>
    </lineage>
</organism>
<evidence type="ECO:0000256" key="3">
    <source>
        <dbReference type="ARBA" id="ARBA00023110"/>
    </source>
</evidence>
<sequence>MAAFAGTYAPKAFYSGSCWTHKRGAQRTRPCHATASLQPPADAERPARRSVLSGAAALAAGLFTSRPARAADLGAATDSEKVLCDKECMARVDSLPETVTPSGLKFRDIAVGRGPTPPTGYQVVVDYVAMTPSGKVFDSSLTRGAPYDVRVGAGQIVAGLDEGLLSMKPGGLRRLYIPGDLAYPKGLPSGPGRPRVPPKSPVVFDVQLRYIPGLDDDDE</sequence>
<evidence type="ECO:0000313" key="7">
    <source>
        <dbReference type="EMBL" id="KAK9836950.1"/>
    </source>
</evidence>
<keyword evidence="3 5" id="KW-0697">Rotamase</keyword>
<dbReference type="InterPro" id="IPR001179">
    <property type="entry name" value="PPIase_FKBP_dom"/>
</dbReference>
<evidence type="ECO:0000313" key="8">
    <source>
        <dbReference type="Proteomes" id="UP001445335"/>
    </source>
</evidence>
<evidence type="ECO:0000256" key="4">
    <source>
        <dbReference type="ARBA" id="ARBA00023235"/>
    </source>
</evidence>
<accession>A0AAW1RTC2</accession>
<reference evidence="7 8" key="1">
    <citation type="journal article" date="2024" name="Nat. Commun.">
        <title>Phylogenomics reveals the evolutionary origins of lichenization in chlorophyte algae.</title>
        <authorList>
            <person name="Puginier C."/>
            <person name="Libourel C."/>
            <person name="Otte J."/>
            <person name="Skaloud P."/>
            <person name="Haon M."/>
            <person name="Grisel S."/>
            <person name="Petersen M."/>
            <person name="Berrin J.G."/>
            <person name="Delaux P.M."/>
            <person name="Dal Grande F."/>
            <person name="Keller J."/>
        </authorList>
    </citation>
    <scope>NUCLEOTIDE SEQUENCE [LARGE SCALE GENOMIC DNA]</scope>
    <source>
        <strain evidence="7 8">SAG 245.80</strain>
    </source>
</reference>
<dbReference type="Pfam" id="PF00254">
    <property type="entry name" value="FKBP_C"/>
    <property type="match status" value="1"/>
</dbReference>